<name>A0A940WJ96_9ACTN</name>
<feature type="compositionally biased region" description="Basic and acidic residues" evidence="1">
    <location>
        <begin position="61"/>
        <end position="76"/>
    </location>
</feature>
<accession>A0A940WJ96</accession>
<evidence type="ECO:0000256" key="1">
    <source>
        <dbReference type="SAM" id="MobiDB-lite"/>
    </source>
</evidence>
<organism evidence="2 3">
    <name type="scientific">Microbispora oryzae</name>
    <dbReference type="NCBI Taxonomy" id="2806554"/>
    <lineage>
        <taxon>Bacteria</taxon>
        <taxon>Bacillati</taxon>
        <taxon>Actinomycetota</taxon>
        <taxon>Actinomycetes</taxon>
        <taxon>Streptosporangiales</taxon>
        <taxon>Streptosporangiaceae</taxon>
        <taxon>Microbispora</taxon>
    </lineage>
</organism>
<keyword evidence="3" id="KW-1185">Reference proteome</keyword>
<sequence>MISTSPPEALTRPLPVDLVDGPAGLLYLLPRAPLTVEDCETLSALLAARAAAERRRPRRSPVPDRRPEDGRQETADRAAGGRAASGMVRNGRSAG</sequence>
<gene>
    <name evidence="2" type="ORF">JOL79_22305</name>
</gene>
<evidence type="ECO:0000313" key="2">
    <source>
        <dbReference type="EMBL" id="MBP2706546.1"/>
    </source>
</evidence>
<dbReference type="AlphaFoldDB" id="A0A940WJ96"/>
<reference evidence="2" key="1">
    <citation type="submission" date="2021-02" db="EMBL/GenBank/DDBJ databases">
        <title>Draft genome sequence of Microbispora sp. RL4-1S isolated from rice leaves in Thailand.</title>
        <authorList>
            <person name="Muangham S."/>
            <person name="Duangmal K."/>
        </authorList>
    </citation>
    <scope>NUCLEOTIDE SEQUENCE</scope>
    <source>
        <strain evidence="2">RL4-1S</strain>
    </source>
</reference>
<proteinExistence type="predicted"/>
<dbReference type="RefSeq" id="WP_210157821.1">
    <property type="nucleotide sequence ID" value="NZ_JAFCNB010000012.1"/>
</dbReference>
<evidence type="ECO:0000313" key="3">
    <source>
        <dbReference type="Proteomes" id="UP000674234"/>
    </source>
</evidence>
<feature type="region of interest" description="Disordered" evidence="1">
    <location>
        <begin position="50"/>
        <end position="95"/>
    </location>
</feature>
<dbReference type="Proteomes" id="UP000674234">
    <property type="component" value="Unassembled WGS sequence"/>
</dbReference>
<protein>
    <submittedName>
        <fullName evidence="2">Uncharacterized protein</fullName>
    </submittedName>
</protein>
<comment type="caution">
    <text evidence="2">The sequence shown here is derived from an EMBL/GenBank/DDBJ whole genome shotgun (WGS) entry which is preliminary data.</text>
</comment>
<dbReference type="EMBL" id="JAFCNB010000012">
    <property type="protein sequence ID" value="MBP2706546.1"/>
    <property type="molecule type" value="Genomic_DNA"/>
</dbReference>